<proteinExistence type="predicted"/>
<reference evidence="9" key="1">
    <citation type="submission" date="2006-01" db="EMBL/GenBank/DDBJ databases">
        <authorList>
            <person name="Lindblad-Toh K."/>
            <person name="Mauceli E."/>
            <person name="Grabherr M."/>
            <person name="Chang J.L."/>
            <person name="Lander E.S."/>
        </authorList>
    </citation>
    <scope>NUCLEOTIDE SEQUENCE [LARGE SCALE GENOMIC DNA]</scope>
</reference>
<keyword evidence="3 7" id="KW-0732">Signal</keyword>
<evidence type="ECO:0000256" key="5">
    <source>
        <dbReference type="ARBA" id="ARBA00023157"/>
    </source>
</evidence>
<dbReference type="InterPro" id="IPR050735">
    <property type="entry name" value="Kininogen_Fetuin_HRG"/>
</dbReference>
<dbReference type="Ensembl" id="ENSGACT00000021273.1">
    <property type="protein sequence ID" value="ENSGACP00000021232.1"/>
    <property type="gene ID" value="ENSGACG00000016095.1"/>
</dbReference>
<evidence type="ECO:0000256" key="3">
    <source>
        <dbReference type="ARBA" id="ARBA00022729"/>
    </source>
</evidence>
<dbReference type="PROSITE" id="PS01255">
    <property type="entry name" value="FETUIN_2"/>
    <property type="match status" value="1"/>
</dbReference>
<organism evidence="9">
    <name type="scientific">Gasterosteus aculeatus</name>
    <name type="common">Three-spined stickleback</name>
    <dbReference type="NCBI Taxonomy" id="69293"/>
    <lineage>
        <taxon>Eukaryota</taxon>
        <taxon>Metazoa</taxon>
        <taxon>Chordata</taxon>
        <taxon>Craniata</taxon>
        <taxon>Vertebrata</taxon>
        <taxon>Euteleostomi</taxon>
        <taxon>Actinopterygii</taxon>
        <taxon>Neopterygii</taxon>
        <taxon>Teleostei</taxon>
        <taxon>Neoteleostei</taxon>
        <taxon>Acanthomorphata</taxon>
        <taxon>Eupercaria</taxon>
        <taxon>Perciformes</taxon>
        <taxon>Cottioidei</taxon>
        <taxon>Gasterosteales</taxon>
        <taxon>Gasterosteidae</taxon>
        <taxon>Gasterosteus</taxon>
    </lineage>
</organism>
<sequence length="312" mass="33540">MNFLGITLILGLFAGLWAQMNVIKPKCDSFEAEEAALVAQDYLNAQHTHGYKYALNRVEDIKIYTKPDGDIYVLEVDLLETNCHVLDPTPLANCTVRPKISTAIEGDCDVVLKKVGGALTVLAFKCKTDESTEDLCVGCATLLPLNDTAALDFVQASLATFNNRTVNVTYAVKEVGRMSSKVGPETVWSEYVIAEANCTEDACTPLHDLAAPKMKPNTAADSNSTAAMPSVVHIHLSSQSPKHGLKHHKLTALHDPHQNSISGSSSDSSASAEVPVVVVKRDLPAATIASVMDNPITPVPVCPGRKITHFCF</sequence>
<name>G3PUE5_GASAC</name>
<dbReference type="GO" id="GO:0004869">
    <property type="term" value="F:cysteine-type endopeptidase inhibitor activity"/>
    <property type="evidence" value="ECO:0007669"/>
    <property type="project" value="InterPro"/>
</dbReference>
<accession>G3PUE5</accession>
<protein>
    <submittedName>
        <fullName evidence="9">Alpha-2-HS-glycoprotein 2</fullName>
    </submittedName>
</protein>
<dbReference type="SMART" id="SM00043">
    <property type="entry name" value="CY"/>
    <property type="match status" value="2"/>
</dbReference>
<dbReference type="InterPro" id="IPR000010">
    <property type="entry name" value="Cystatin_dom"/>
</dbReference>
<reference evidence="9" key="2">
    <citation type="submission" date="2024-04" db="UniProtKB">
        <authorList>
            <consortium name="Ensembl"/>
        </authorList>
    </citation>
    <scope>IDENTIFICATION</scope>
</reference>
<comment type="subcellular location">
    <subcellularLocation>
        <location evidence="1">Secreted</location>
    </subcellularLocation>
</comment>
<evidence type="ECO:0000313" key="9">
    <source>
        <dbReference type="Ensembl" id="ENSGACP00000021232.1"/>
    </source>
</evidence>
<evidence type="ECO:0000256" key="6">
    <source>
        <dbReference type="ARBA" id="ARBA00023180"/>
    </source>
</evidence>
<dbReference type="InterPro" id="IPR046350">
    <property type="entry name" value="Cystatin_sf"/>
</dbReference>
<keyword evidence="2" id="KW-0964">Secreted</keyword>
<keyword evidence="4" id="KW-0677">Repeat</keyword>
<feature type="signal peptide" evidence="7">
    <location>
        <begin position="1"/>
        <end position="18"/>
    </location>
</feature>
<evidence type="ECO:0000256" key="2">
    <source>
        <dbReference type="ARBA" id="ARBA00022525"/>
    </source>
</evidence>
<evidence type="ECO:0000256" key="1">
    <source>
        <dbReference type="ARBA" id="ARBA00004613"/>
    </source>
</evidence>
<evidence type="ECO:0000256" key="4">
    <source>
        <dbReference type="ARBA" id="ARBA00022737"/>
    </source>
</evidence>
<dbReference type="PROSITE" id="PS51529">
    <property type="entry name" value="CYSTATIN_FETUIN_A"/>
    <property type="match status" value="1"/>
</dbReference>
<dbReference type="PANTHER" id="PTHR13814:SF6">
    <property type="entry name" value="ALPHA-2-HS-GLYCOPROTEIN"/>
    <property type="match status" value="1"/>
</dbReference>
<evidence type="ECO:0000259" key="8">
    <source>
        <dbReference type="PROSITE" id="PS51529"/>
    </source>
</evidence>
<dbReference type="PANTHER" id="PTHR13814">
    <property type="entry name" value="FETUIN"/>
    <property type="match status" value="1"/>
</dbReference>
<dbReference type="AlphaFoldDB" id="G3PUE5"/>
<dbReference type="Bgee" id="ENSGACG00000016095">
    <property type="expression patterns" value="Expressed in liver and 1 other cell type or tissue"/>
</dbReference>
<dbReference type="FunFam" id="3.10.450.10:FF:000009">
    <property type="entry name" value="Alpha-2-HS-glycoprotein 2"/>
    <property type="match status" value="1"/>
</dbReference>
<dbReference type="GO" id="GO:0031012">
    <property type="term" value="C:extracellular matrix"/>
    <property type="evidence" value="ECO:0007669"/>
    <property type="project" value="TreeGrafter"/>
</dbReference>
<dbReference type="GO" id="GO:0072562">
    <property type="term" value="C:blood microparticle"/>
    <property type="evidence" value="ECO:0007669"/>
    <property type="project" value="TreeGrafter"/>
</dbReference>
<keyword evidence="5" id="KW-1015">Disulfide bond</keyword>
<feature type="domain" description="Cystatin fetuin-A-type" evidence="8">
    <location>
        <begin position="22"/>
        <end position="129"/>
    </location>
</feature>
<dbReference type="CDD" id="cd00042">
    <property type="entry name" value="CY"/>
    <property type="match status" value="1"/>
</dbReference>
<dbReference type="InterPro" id="IPR001363">
    <property type="entry name" value="Prot_inh_fetuin_CS"/>
</dbReference>
<evidence type="ECO:0000256" key="7">
    <source>
        <dbReference type="SAM" id="SignalP"/>
    </source>
</evidence>
<dbReference type="InterPro" id="IPR025760">
    <property type="entry name" value="Cystatin_Fetuin_A"/>
</dbReference>
<feature type="chain" id="PRO_5003450182" evidence="7">
    <location>
        <begin position="19"/>
        <end position="312"/>
    </location>
</feature>
<dbReference type="SUPFAM" id="SSF54403">
    <property type="entry name" value="Cystatin/monellin"/>
    <property type="match status" value="1"/>
</dbReference>
<dbReference type="Gene3D" id="3.10.450.10">
    <property type="match status" value="1"/>
</dbReference>
<keyword evidence="6" id="KW-0325">Glycoprotein</keyword>